<organism evidence="5 6">
    <name type="scientific">Kocuria rosea subsp. polaris</name>
    <dbReference type="NCBI Taxonomy" id="136273"/>
    <lineage>
        <taxon>Bacteria</taxon>
        <taxon>Bacillati</taxon>
        <taxon>Actinomycetota</taxon>
        <taxon>Actinomycetes</taxon>
        <taxon>Micrococcales</taxon>
        <taxon>Micrococcaceae</taxon>
        <taxon>Kocuria</taxon>
    </lineage>
</organism>
<dbReference type="PANTHER" id="PTHR30154:SF54">
    <property type="entry name" value="POSSIBLE TRANSCRIPTIONAL REGULATORY PROTEIN (PROBABLY LRP_ASNC-FAMILY)"/>
    <property type="match status" value="1"/>
</dbReference>
<dbReference type="PRINTS" id="PR00033">
    <property type="entry name" value="HTHASNC"/>
</dbReference>
<dbReference type="STRING" id="136273.GY22_16470"/>
<keyword evidence="2" id="KW-0238">DNA-binding</keyword>
<evidence type="ECO:0000259" key="4">
    <source>
        <dbReference type="PROSITE" id="PS50956"/>
    </source>
</evidence>
<gene>
    <name evidence="5" type="ORF">AVL61_13640</name>
</gene>
<name>A0A0W8I3Y7_KOCRO</name>
<dbReference type="EMBL" id="LQBK01000039">
    <property type="protein sequence ID" value="KUG52597.1"/>
    <property type="molecule type" value="Genomic_DNA"/>
</dbReference>
<dbReference type="Pfam" id="PF01037">
    <property type="entry name" value="AsnC_trans_reg"/>
    <property type="match status" value="1"/>
</dbReference>
<keyword evidence="3" id="KW-0804">Transcription</keyword>
<protein>
    <submittedName>
        <fullName evidence="5">AsnC family transcriptional regulator</fullName>
    </submittedName>
</protein>
<feature type="domain" description="HTH asnC-type" evidence="4">
    <location>
        <begin position="22"/>
        <end position="83"/>
    </location>
</feature>
<dbReference type="Proteomes" id="UP000053512">
    <property type="component" value="Unassembled WGS sequence"/>
</dbReference>
<dbReference type="InterPro" id="IPR019888">
    <property type="entry name" value="Tscrpt_reg_AsnC-like"/>
</dbReference>
<dbReference type="InterPro" id="IPR000485">
    <property type="entry name" value="AsnC-type_HTH_dom"/>
</dbReference>
<dbReference type="GO" id="GO:0005829">
    <property type="term" value="C:cytosol"/>
    <property type="evidence" value="ECO:0007669"/>
    <property type="project" value="TreeGrafter"/>
</dbReference>
<reference evidence="6" key="1">
    <citation type="submission" date="2015-12" db="EMBL/GenBank/DDBJ databases">
        <authorList>
            <person name="Nair G.R."/>
            <person name="Kaur G."/>
            <person name="Mayilraj S."/>
        </authorList>
    </citation>
    <scope>NUCLEOTIDE SEQUENCE [LARGE SCALE GENOMIC DNA]</scope>
    <source>
        <strain evidence="6">CD08_4</strain>
    </source>
</reference>
<dbReference type="InterPro" id="IPR036390">
    <property type="entry name" value="WH_DNA-bd_sf"/>
</dbReference>
<dbReference type="PROSITE" id="PS50956">
    <property type="entry name" value="HTH_ASNC_2"/>
    <property type="match status" value="1"/>
</dbReference>
<evidence type="ECO:0000256" key="3">
    <source>
        <dbReference type="ARBA" id="ARBA00023163"/>
    </source>
</evidence>
<evidence type="ECO:0000313" key="5">
    <source>
        <dbReference type="EMBL" id="KUG52597.1"/>
    </source>
</evidence>
<dbReference type="PANTHER" id="PTHR30154">
    <property type="entry name" value="LEUCINE-RESPONSIVE REGULATORY PROTEIN"/>
    <property type="match status" value="1"/>
</dbReference>
<dbReference type="Gene3D" id="1.10.10.10">
    <property type="entry name" value="Winged helix-like DNA-binding domain superfamily/Winged helix DNA-binding domain"/>
    <property type="match status" value="1"/>
</dbReference>
<evidence type="ECO:0000256" key="2">
    <source>
        <dbReference type="ARBA" id="ARBA00023125"/>
    </source>
</evidence>
<dbReference type="OrthoDB" id="4411089at2"/>
<dbReference type="AlphaFoldDB" id="A0A0W8I3Y7"/>
<dbReference type="SUPFAM" id="SSF54909">
    <property type="entry name" value="Dimeric alpha+beta barrel"/>
    <property type="match status" value="1"/>
</dbReference>
<comment type="caution">
    <text evidence="5">The sequence shown here is derived from an EMBL/GenBank/DDBJ whole genome shotgun (WGS) entry which is preliminary data.</text>
</comment>
<keyword evidence="1" id="KW-0805">Transcription regulation</keyword>
<dbReference type="InterPro" id="IPR019887">
    <property type="entry name" value="Tscrpt_reg_AsnC/Lrp_C"/>
</dbReference>
<dbReference type="GO" id="GO:0043565">
    <property type="term" value="F:sequence-specific DNA binding"/>
    <property type="evidence" value="ECO:0007669"/>
    <property type="project" value="InterPro"/>
</dbReference>
<sequence>MERHVTYPTPRAPQDLRPAHQLDDLDLRLLGLLRENARATNQALSEALGVAPSTCLARMKALQRAGVIRRFTVEVEPKALGQTIEALISVRLRPGARQQMAAFGESLKTVPEVSQYFFLGGVDDFLIHVRVRDTEHIRQFVIEHLSSNPVVAATQTSLVFEHVPGPQGL</sequence>
<dbReference type="GO" id="GO:0043200">
    <property type="term" value="P:response to amino acid"/>
    <property type="evidence" value="ECO:0007669"/>
    <property type="project" value="TreeGrafter"/>
</dbReference>
<dbReference type="Pfam" id="PF13412">
    <property type="entry name" value="HTH_24"/>
    <property type="match status" value="1"/>
</dbReference>
<dbReference type="InterPro" id="IPR036388">
    <property type="entry name" value="WH-like_DNA-bd_sf"/>
</dbReference>
<dbReference type="SUPFAM" id="SSF46785">
    <property type="entry name" value="Winged helix' DNA-binding domain"/>
    <property type="match status" value="1"/>
</dbReference>
<dbReference type="SMART" id="SM00344">
    <property type="entry name" value="HTH_ASNC"/>
    <property type="match status" value="1"/>
</dbReference>
<proteinExistence type="predicted"/>
<accession>A0A0W8I3Y7</accession>
<dbReference type="Gene3D" id="3.30.70.920">
    <property type="match status" value="1"/>
</dbReference>
<evidence type="ECO:0000256" key="1">
    <source>
        <dbReference type="ARBA" id="ARBA00023015"/>
    </source>
</evidence>
<dbReference type="InterPro" id="IPR011008">
    <property type="entry name" value="Dimeric_a/b-barrel"/>
</dbReference>
<evidence type="ECO:0000313" key="6">
    <source>
        <dbReference type="Proteomes" id="UP000053512"/>
    </source>
</evidence>